<dbReference type="CDD" id="cd01948">
    <property type="entry name" value="EAL"/>
    <property type="match status" value="1"/>
</dbReference>
<dbReference type="Pfam" id="PF00990">
    <property type="entry name" value="GGDEF"/>
    <property type="match status" value="1"/>
</dbReference>
<dbReference type="EC" id="3.1.4.52" evidence="3"/>
<feature type="domain" description="PAC" evidence="7">
    <location>
        <begin position="328"/>
        <end position="380"/>
    </location>
</feature>
<comment type="subcellular location">
    <subcellularLocation>
        <location evidence="2">Cell inner membrane</location>
    </subcellularLocation>
</comment>
<protein>
    <recommendedName>
        <fullName evidence="3">cyclic-guanylate-specific phosphodiesterase</fullName>
        <ecNumber evidence="3">3.1.4.52</ecNumber>
    </recommendedName>
</protein>
<evidence type="ECO:0000256" key="2">
    <source>
        <dbReference type="ARBA" id="ARBA00004533"/>
    </source>
</evidence>
<dbReference type="InterPro" id="IPR052155">
    <property type="entry name" value="Biofilm_reg_signaling"/>
</dbReference>
<dbReference type="InterPro" id="IPR000014">
    <property type="entry name" value="PAS"/>
</dbReference>
<evidence type="ECO:0000313" key="10">
    <source>
        <dbReference type="EMBL" id="SDS10171.1"/>
    </source>
</evidence>
<dbReference type="InterPro" id="IPR000160">
    <property type="entry name" value="GGDEF_dom"/>
</dbReference>
<name>A0A1H1PFW6_9PSED</name>
<evidence type="ECO:0000256" key="4">
    <source>
        <dbReference type="ARBA" id="ARBA00022636"/>
    </source>
</evidence>
<dbReference type="SUPFAM" id="SSF141868">
    <property type="entry name" value="EAL domain-like"/>
    <property type="match status" value="1"/>
</dbReference>
<feature type="domain" description="EAL" evidence="8">
    <location>
        <begin position="559"/>
        <end position="812"/>
    </location>
</feature>
<dbReference type="GO" id="GO:0071732">
    <property type="term" value="P:cellular response to nitric oxide"/>
    <property type="evidence" value="ECO:0007669"/>
    <property type="project" value="UniProtKB-ARBA"/>
</dbReference>
<dbReference type="Proteomes" id="UP000243359">
    <property type="component" value="Chromosome I"/>
</dbReference>
<dbReference type="AlphaFoldDB" id="A0A1H1PFW6"/>
<feature type="transmembrane region" description="Helical" evidence="6">
    <location>
        <begin position="61"/>
        <end position="80"/>
    </location>
</feature>
<reference evidence="11" key="1">
    <citation type="submission" date="2016-10" db="EMBL/GenBank/DDBJ databases">
        <authorList>
            <person name="Varghese N."/>
            <person name="Submissions S."/>
        </authorList>
    </citation>
    <scope>NUCLEOTIDE SEQUENCE [LARGE SCALE GENOMIC DNA]</scope>
    <source>
        <strain evidence="11">KCTC 32247</strain>
    </source>
</reference>
<keyword evidence="6" id="KW-1133">Transmembrane helix</keyword>
<dbReference type="Pfam" id="PF17159">
    <property type="entry name" value="MASE3"/>
    <property type="match status" value="1"/>
</dbReference>
<dbReference type="InterPro" id="IPR033425">
    <property type="entry name" value="MASE3"/>
</dbReference>
<organism evidence="10 11">
    <name type="scientific">Pseudomonas oryzae</name>
    <dbReference type="NCBI Taxonomy" id="1392877"/>
    <lineage>
        <taxon>Bacteria</taxon>
        <taxon>Pseudomonadati</taxon>
        <taxon>Pseudomonadota</taxon>
        <taxon>Gammaproteobacteria</taxon>
        <taxon>Pseudomonadales</taxon>
        <taxon>Pseudomonadaceae</taxon>
        <taxon>Pseudomonas</taxon>
    </lineage>
</organism>
<dbReference type="SUPFAM" id="SSF55073">
    <property type="entry name" value="Nucleotide cyclase"/>
    <property type="match status" value="1"/>
</dbReference>
<evidence type="ECO:0000259" key="7">
    <source>
        <dbReference type="PROSITE" id="PS50113"/>
    </source>
</evidence>
<evidence type="ECO:0000259" key="9">
    <source>
        <dbReference type="PROSITE" id="PS50887"/>
    </source>
</evidence>
<dbReference type="PANTHER" id="PTHR44757:SF2">
    <property type="entry name" value="BIOFILM ARCHITECTURE MAINTENANCE PROTEIN MBAA"/>
    <property type="match status" value="1"/>
</dbReference>
<dbReference type="InterPro" id="IPR001610">
    <property type="entry name" value="PAC"/>
</dbReference>
<dbReference type="PANTHER" id="PTHR44757">
    <property type="entry name" value="DIGUANYLATE CYCLASE DGCP"/>
    <property type="match status" value="1"/>
</dbReference>
<feature type="transmembrane region" description="Helical" evidence="6">
    <location>
        <begin position="126"/>
        <end position="145"/>
    </location>
</feature>
<feature type="transmembrane region" description="Helical" evidence="6">
    <location>
        <begin position="165"/>
        <end position="182"/>
    </location>
</feature>
<gene>
    <name evidence="10" type="ORF">SAMN05216221_1074</name>
</gene>
<dbReference type="CDD" id="cd01949">
    <property type="entry name" value="GGDEF"/>
    <property type="match status" value="1"/>
</dbReference>
<dbReference type="PROSITE" id="PS50113">
    <property type="entry name" value="PAC"/>
    <property type="match status" value="1"/>
</dbReference>
<evidence type="ECO:0000256" key="5">
    <source>
        <dbReference type="ARBA" id="ARBA00051114"/>
    </source>
</evidence>
<feature type="domain" description="GGDEF" evidence="9">
    <location>
        <begin position="412"/>
        <end position="550"/>
    </location>
</feature>
<dbReference type="Gene3D" id="3.30.70.270">
    <property type="match status" value="1"/>
</dbReference>
<dbReference type="NCBIfam" id="TIGR00229">
    <property type="entry name" value="sensory_box"/>
    <property type="match status" value="1"/>
</dbReference>
<dbReference type="InterPro" id="IPR043128">
    <property type="entry name" value="Rev_trsase/Diguanyl_cyclase"/>
</dbReference>
<dbReference type="InterPro" id="IPR000700">
    <property type="entry name" value="PAS-assoc_C"/>
</dbReference>
<dbReference type="Pfam" id="PF00563">
    <property type="entry name" value="EAL"/>
    <property type="match status" value="1"/>
</dbReference>
<evidence type="ECO:0000256" key="1">
    <source>
        <dbReference type="ARBA" id="ARBA00001946"/>
    </source>
</evidence>
<feature type="transmembrane region" description="Helical" evidence="6">
    <location>
        <begin position="28"/>
        <end position="49"/>
    </location>
</feature>
<evidence type="ECO:0000259" key="8">
    <source>
        <dbReference type="PROSITE" id="PS50883"/>
    </source>
</evidence>
<keyword evidence="11" id="KW-1185">Reference proteome</keyword>
<dbReference type="SMART" id="SM00267">
    <property type="entry name" value="GGDEF"/>
    <property type="match status" value="1"/>
</dbReference>
<keyword evidence="4" id="KW-0973">c-di-GMP</keyword>
<feature type="transmembrane region" description="Helical" evidence="6">
    <location>
        <begin position="95"/>
        <end position="114"/>
    </location>
</feature>
<dbReference type="GO" id="GO:0071111">
    <property type="term" value="F:cyclic-guanylate-specific phosphodiesterase activity"/>
    <property type="evidence" value="ECO:0007669"/>
    <property type="project" value="UniProtKB-EC"/>
</dbReference>
<dbReference type="CDD" id="cd00130">
    <property type="entry name" value="PAS"/>
    <property type="match status" value="1"/>
</dbReference>
<dbReference type="NCBIfam" id="TIGR00254">
    <property type="entry name" value="GGDEF"/>
    <property type="match status" value="1"/>
</dbReference>
<comment type="cofactor">
    <cofactor evidence="1">
        <name>Mg(2+)</name>
        <dbReference type="ChEBI" id="CHEBI:18420"/>
    </cofactor>
</comment>
<evidence type="ECO:0000256" key="6">
    <source>
        <dbReference type="SAM" id="Phobius"/>
    </source>
</evidence>
<dbReference type="FunFam" id="3.30.70.270:FF:000001">
    <property type="entry name" value="Diguanylate cyclase domain protein"/>
    <property type="match status" value="1"/>
</dbReference>
<dbReference type="Pfam" id="PF13426">
    <property type="entry name" value="PAS_9"/>
    <property type="match status" value="1"/>
</dbReference>
<keyword evidence="6" id="KW-0472">Membrane</keyword>
<dbReference type="InterPro" id="IPR029787">
    <property type="entry name" value="Nucleotide_cyclase"/>
</dbReference>
<dbReference type="InterPro" id="IPR035919">
    <property type="entry name" value="EAL_sf"/>
</dbReference>
<dbReference type="FunFam" id="3.20.20.450:FF:000001">
    <property type="entry name" value="Cyclic di-GMP phosphodiesterase yahA"/>
    <property type="match status" value="1"/>
</dbReference>
<dbReference type="STRING" id="1392877.SAMN05216221_1074"/>
<dbReference type="PROSITE" id="PS50883">
    <property type="entry name" value="EAL"/>
    <property type="match status" value="1"/>
</dbReference>
<evidence type="ECO:0000313" key="11">
    <source>
        <dbReference type="Proteomes" id="UP000243359"/>
    </source>
</evidence>
<sequence length="813" mass="89602">MAVLLMLLAASLPPFALFEQRPQDHLSVHLLLETFSVLVALMVVAMALHTLDAADEGMARVLVFGFVVVAGMDMLHALVYDGMPSLLADGSTPKAIFFWLCGRAFEVLTMLLFAARVSLPGGRRCWLLSGVAAVLALFLVGTYAIDRLPATFVPGLGVTEFKARLEYLLCAANLALALWLFVGSRSEPRPRGLWFATSCFVMGIGELAFTSYQAPSEFLNVFGHLYKVAAYAFIYRATFLYGVREPYARLEESLRELGELKSVLDAHAIVAFTDARGIITRVNEKSCAVSQYTRSELIGNSFRLVNSGHHPRTFFRELWRTISRGEVWSGEICNRAKDGSLYWLQTTIVPCLGKDGVPEQYIAIRADITRRKQAEAAAQRLALHDVLTGLPNRSLVAERLTQALQRAARRGSHGAVLHIDLDHFKEVNDTLGHAQGDELLRQVAGRMLRALRQIDSVARLGGDEFLVMLEDIGPDRDSAMAHAGDSGEKIRLALAQPYQLLGQQLGITASVGVVLFNQSDEQPDELIRQAEMALYRAKGAGRDQLCFFDPSLQAEVTARAQLLRDLRLAQERGELLLFYQPVVDARRRILGVEALLRWQHPQRGLVSPALFIPLAEQSGLILSIGQWVLDSACRQLAAWADEPRRREWTVAVNVSARQFAQGDFVCRVEQALRHSGASADRLRLELTESMLHDNLETTIGKMELLRRLGVRFALDDFGTGYSSLNYLKRLPLDQLKIDKSFVEGVQSSSDAAIARTILTLADSLGVGVVAEGVETAAQMAFLLENGCAAFQGYLFSRPVPAEALPDSLALAPA</sequence>
<dbReference type="Gene3D" id="3.20.20.450">
    <property type="entry name" value="EAL domain"/>
    <property type="match status" value="1"/>
</dbReference>
<accession>A0A1H1PFW6</accession>
<dbReference type="EMBL" id="LT629751">
    <property type="protein sequence ID" value="SDS10171.1"/>
    <property type="molecule type" value="Genomic_DNA"/>
</dbReference>
<dbReference type="GO" id="GO:0005886">
    <property type="term" value="C:plasma membrane"/>
    <property type="evidence" value="ECO:0007669"/>
    <property type="project" value="UniProtKB-SubCell"/>
</dbReference>
<evidence type="ECO:0000256" key="3">
    <source>
        <dbReference type="ARBA" id="ARBA00012282"/>
    </source>
</evidence>
<dbReference type="InterPro" id="IPR035965">
    <property type="entry name" value="PAS-like_dom_sf"/>
</dbReference>
<keyword evidence="6" id="KW-0812">Transmembrane</keyword>
<dbReference type="PROSITE" id="PS50887">
    <property type="entry name" value="GGDEF"/>
    <property type="match status" value="1"/>
</dbReference>
<dbReference type="InterPro" id="IPR001633">
    <property type="entry name" value="EAL_dom"/>
</dbReference>
<dbReference type="SMART" id="SM00086">
    <property type="entry name" value="PAC"/>
    <property type="match status" value="1"/>
</dbReference>
<feature type="transmembrane region" description="Helical" evidence="6">
    <location>
        <begin position="194"/>
        <end position="212"/>
    </location>
</feature>
<comment type="catalytic activity">
    <reaction evidence="5">
        <text>3',3'-c-di-GMP + H2O = 5'-phosphoguanylyl(3'-&gt;5')guanosine + H(+)</text>
        <dbReference type="Rhea" id="RHEA:24902"/>
        <dbReference type="ChEBI" id="CHEBI:15377"/>
        <dbReference type="ChEBI" id="CHEBI:15378"/>
        <dbReference type="ChEBI" id="CHEBI:58754"/>
        <dbReference type="ChEBI" id="CHEBI:58805"/>
        <dbReference type="EC" id="3.1.4.52"/>
    </reaction>
    <physiologicalReaction direction="left-to-right" evidence="5">
        <dbReference type="Rhea" id="RHEA:24903"/>
    </physiologicalReaction>
</comment>
<dbReference type="SMART" id="SM00052">
    <property type="entry name" value="EAL"/>
    <property type="match status" value="1"/>
</dbReference>
<proteinExistence type="predicted"/>
<dbReference type="Gene3D" id="3.30.450.20">
    <property type="entry name" value="PAS domain"/>
    <property type="match status" value="1"/>
</dbReference>
<dbReference type="SUPFAM" id="SSF55785">
    <property type="entry name" value="PYP-like sensor domain (PAS domain)"/>
    <property type="match status" value="1"/>
</dbReference>